<name>A0A369K9G6_HYPMA</name>
<dbReference type="PROSITE" id="PS50280">
    <property type="entry name" value="SET"/>
    <property type="match status" value="1"/>
</dbReference>
<dbReference type="STRING" id="39966.A0A369K9G6"/>
<dbReference type="Gene3D" id="2.170.270.10">
    <property type="entry name" value="SET domain"/>
    <property type="match status" value="1"/>
</dbReference>
<proteinExistence type="predicted"/>
<dbReference type="AlphaFoldDB" id="A0A369K9G6"/>
<keyword evidence="3" id="KW-1185">Reference proteome</keyword>
<dbReference type="OrthoDB" id="5792673at2759"/>
<dbReference type="InterPro" id="IPR001214">
    <property type="entry name" value="SET_dom"/>
</dbReference>
<sequence length="181" mass="20055">MSSKPSRWPPHLQYIQSSVFHPSVPSEACLEIRGGSSAGSPRHQHRPAVAILPISSSSHPANGQHGLFATRKIPPKTHILDYIGEIHCDDRPHSDYDLSLYRFQNGINVGIDASAMGNEARFINDYRGIMDKPNAIFSDVRTPSGGMRMSIWSAGLEIKKGEEIVVSYGKGWWKARFHCSS</sequence>
<comment type="caution">
    <text evidence="2">The sequence shown here is derived from an EMBL/GenBank/DDBJ whole genome shotgun (WGS) entry which is preliminary data.</text>
</comment>
<evidence type="ECO:0000313" key="2">
    <source>
        <dbReference type="EMBL" id="RDB28434.1"/>
    </source>
</evidence>
<dbReference type="SUPFAM" id="SSF82199">
    <property type="entry name" value="SET domain"/>
    <property type="match status" value="1"/>
</dbReference>
<protein>
    <recommendedName>
        <fullName evidence="1">SET domain-containing protein</fullName>
    </recommendedName>
</protein>
<dbReference type="Proteomes" id="UP000076154">
    <property type="component" value="Unassembled WGS sequence"/>
</dbReference>
<evidence type="ECO:0000313" key="3">
    <source>
        <dbReference type="Proteomes" id="UP000076154"/>
    </source>
</evidence>
<dbReference type="InParanoid" id="A0A369K9G6"/>
<feature type="domain" description="SET" evidence="1">
    <location>
        <begin position="47"/>
        <end position="169"/>
    </location>
</feature>
<organism evidence="2 3">
    <name type="scientific">Hypsizygus marmoreus</name>
    <name type="common">White beech mushroom</name>
    <name type="synonym">Agaricus marmoreus</name>
    <dbReference type="NCBI Taxonomy" id="39966"/>
    <lineage>
        <taxon>Eukaryota</taxon>
        <taxon>Fungi</taxon>
        <taxon>Dikarya</taxon>
        <taxon>Basidiomycota</taxon>
        <taxon>Agaricomycotina</taxon>
        <taxon>Agaricomycetes</taxon>
        <taxon>Agaricomycetidae</taxon>
        <taxon>Agaricales</taxon>
        <taxon>Tricholomatineae</taxon>
        <taxon>Lyophyllaceae</taxon>
        <taxon>Hypsizygus</taxon>
    </lineage>
</organism>
<dbReference type="InterPro" id="IPR046341">
    <property type="entry name" value="SET_dom_sf"/>
</dbReference>
<dbReference type="EMBL" id="LUEZ02000010">
    <property type="protein sequence ID" value="RDB28434.1"/>
    <property type="molecule type" value="Genomic_DNA"/>
</dbReference>
<accession>A0A369K9G6</accession>
<evidence type="ECO:0000259" key="1">
    <source>
        <dbReference type="PROSITE" id="PS50280"/>
    </source>
</evidence>
<gene>
    <name evidence="2" type="ORF">Hypma_015223</name>
</gene>
<dbReference type="Pfam" id="PF00856">
    <property type="entry name" value="SET"/>
    <property type="match status" value="1"/>
</dbReference>
<reference evidence="2" key="1">
    <citation type="submission" date="2018-04" db="EMBL/GenBank/DDBJ databases">
        <title>Whole genome sequencing of Hypsizygus marmoreus.</title>
        <authorList>
            <person name="Choi I.-G."/>
            <person name="Min B."/>
            <person name="Kim J.-G."/>
            <person name="Kim S."/>
            <person name="Oh Y.-L."/>
            <person name="Kong W.-S."/>
            <person name="Park H."/>
            <person name="Jeong J."/>
            <person name="Song E.-S."/>
        </authorList>
    </citation>
    <scope>NUCLEOTIDE SEQUENCE [LARGE SCALE GENOMIC DNA]</scope>
    <source>
        <strain evidence="2">51987-8</strain>
    </source>
</reference>